<dbReference type="Gene3D" id="3.30.70.1560">
    <property type="entry name" value="Alpha-L RNA-binding motif"/>
    <property type="match status" value="1"/>
</dbReference>
<dbReference type="InterPro" id="IPR050343">
    <property type="entry name" value="RsuA_PseudoU_synthase"/>
</dbReference>
<organism evidence="5 6">
    <name type="scientific">Flavobacterium frigoris (strain PS1)</name>
    <dbReference type="NCBI Taxonomy" id="1086011"/>
    <lineage>
        <taxon>Bacteria</taxon>
        <taxon>Pseudomonadati</taxon>
        <taxon>Bacteroidota</taxon>
        <taxon>Flavobacteriia</taxon>
        <taxon>Flavobacteriales</taxon>
        <taxon>Flavobacteriaceae</taxon>
        <taxon>Flavobacterium</taxon>
    </lineage>
</organism>
<dbReference type="InterPro" id="IPR042092">
    <property type="entry name" value="PsdUridine_s_RsuA/RluB/E/F_cat"/>
</dbReference>
<dbReference type="GO" id="GO:0009982">
    <property type="term" value="F:pseudouridine synthase activity"/>
    <property type="evidence" value="ECO:0007669"/>
    <property type="project" value="InterPro"/>
</dbReference>
<reference evidence="5 6" key="1">
    <citation type="journal article" date="2014" name="Acta Crystallogr. D">
        <title>Structure-based characterization and antifreeze properties of a hyperactive ice-binding protein from the Antarctic bacterium Flavobacterium frigoris PS1.</title>
        <authorList>
            <person name="Do H."/>
            <person name="Kim S.J."/>
            <person name="Kim H.J."/>
            <person name="Lee J.H."/>
        </authorList>
    </citation>
    <scope>NUCLEOTIDE SEQUENCE [LARGE SCALE GENOMIC DNA]</scope>
    <source>
        <strain evidence="5 6">PS1</strain>
    </source>
</reference>
<dbReference type="Gene3D" id="3.30.70.580">
    <property type="entry name" value="Pseudouridine synthase I, catalytic domain, N-terminal subdomain"/>
    <property type="match status" value="1"/>
</dbReference>
<evidence type="ECO:0000313" key="5">
    <source>
        <dbReference type="EMBL" id="EIA10561.1"/>
    </source>
</evidence>
<gene>
    <name evidence="5" type="ORF">HJ01_00067</name>
</gene>
<feature type="domain" description="Pseudouridine synthase RsuA/RluA-like" evidence="4">
    <location>
        <begin position="50"/>
        <end position="199"/>
    </location>
</feature>
<dbReference type="GO" id="GO:0001522">
    <property type="term" value="P:pseudouridine synthesis"/>
    <property type="evidence" value="ECO:0007669"/>
    <property type="project" value="InterPro"/>
</dbReference>
<dbReference type="eggNOG" id="COG1187">
    <property type="taxonomic scope" value="Bacteria"/>
</dbReference>
<name>H7FLL8_FLAFP</name>
<evidence type="ECO:0000256" key="2">
    <source>
        <dbReference type="ARBA" id="ARBA00023235"/>
    </source>
</evidence>
<dbReference type="STRING" id="1086011.HJ01_00067"/>
<dbReference type="PANTHER" id="PTHR47683:SF2">
    <property type="entry name" value="RNA-BINDING S4 DOMAIN-CONTAINING PROTEIN"/>
    <property type="match status" value="1"/>
</dbReference>
<dbReference type="PANTHER" id="PTHR47683">
    <property type="entry name" value="PSEUDOURIDINE SYNTHASE FAMILY PROTEIN-RELATED"/>
    <property type="match status" value="1"/>
</dbReference>
<dbReference type="SUPFAM" id="SSF55120">
    <property type="entry name" value="Pseudouridine synthase"/>
    <property type="match status" value="1"/>
</dbReference>
<dbReference type="GO" id="GO:0006364">
    <property type="term" value="P:rRNA processing"/>
    <property type="evidence" value="ECO:0007669"/>
    <property type="project" value="UniProtKB-ARBA"/>
</dbReference>
<dbReference type="Pfam" id="PF00849">
    <property type="entry name" value="PseudoU_synth_2"/>
    <property type="match status" value="1"/>
</dbReference>
<dbReference type="PROSITE" id="PS01149">
    <property type="entry name" value="PSI_RSU"/>
    <property type="match status" value="1"/>
</dbReference>
<comment type="caution">
    <text evidence="5">The sequence shown here is derived from an EMBL/GenBank/DDBJ whole genome shotgun (WGS) entry which is preliminary data.</text>
</comment>
<dbReference type="NCBIfam" id="TIGR00093">
    <property type="entry name" value="pseudouridine synthase"/>
    <property type="match status" value="1"/>
</dbReference>
<sequence>MILIINELFILFNIAFRRMKFGLLLFDADKTTLYLHPNIILTQLMSHQNFILHKPYGYLSQFIYELKRKKKLLGELHEFPKGTMAIGRLDEDSEGLLLLTTDGKMSEIIRSKKVDKEYYVQVDGIITQEAIDKMKMGVEIGFNGTKYITKRCESFLIEETPNFGLRGKKIRDERHGPTSWASIIVNEGKFRQVRKMTAAVGFPTLRLVRVRIGNVHLDNLQSGEVIEVSDFQIEM</sequence>
<protein>
    <recommendedName>
        <fullName evidence="3">Pseudouridine synthase</fullName>
        <ecNumber evidence="3">5.4.99.-</ecNumber>
    </recommendedName>
</protein>
<evidence type="ECO:0000313" key="6">
    <source>
        <dbReference type="Proteomes" id="UP000005566"/>
    </source>
</evidence>
<dbReference type="GO" id="GO:0016829">
    <property type="term" value="F:lyase activity"/>
    <property type="evidence" value="ECO:0007669"/>
    <property type="project" value="UniProtKB-KW"/>
</dbReference>
<dbReference type="GO" id="GO:0003723">
    <property type="term" value="F:RNA binding"/>
    <property type="evidence" value="ECO:0007669"/>
    <property type="project" value="InterPro"/>
</dbReference>
<dbReference type="InterPro" id="IPR020094">
    <property type="entry name" value="TruA/RsuA/RluB/E/F_N"/>
</dbReference>
<keyword evidence="2 3" id="KW-0413">Isomerase</keyword>
<dbReference type="EMBL" id="AHKF01000004">
    <property type="protein sequence ID" value="EIA10561.1"/>
    <property type="molecule type" value="Genomic_DNA"/>
</dbReference>
<dbReference type="InterPro" id="IPR020103">
    <property type="entry name" value="PsdUridine_synth_cat_dom_sf"/>
</dbReference>
<evidence type="ECO:0000256" key="3">
    <source>
        <dbReference type="RuleBase" id="RU003887"/>
    </source>
</evidence>
<dbReference type="GO" id="GO:0140098">
    <property type="term" value="F:catalytic activity, acting on RNA"/>
    <property type="evidence" value="ECO:0007669"/>
    <property type="project" value="UniProtKB-ARBA"/>
</dbReference>
<dbReference type="EC" id="5.4.99.-" evidence="3"/>
<evidence type="ECO:0000256" key="1">
    <source>
        <dbReference type="ARBA" id="ARBA00008348"/>
    </source>
</evidence>
<proteinExistence type="inferred from homology"/>
<dbReference type="AlphaFoldDB" id="H7FLL8"/>
<evidence type="ECO:0000259" key="4">
    <source>
        <dbReference type="Pfam" id="PF00849"/>
    </source>
</evidence>
<keyword evidence="6" id="KW-1185">Reference proteome</keyword>
<dbReference type="PATRIC" id="fig|1086011.3.peg.63"/>
<dbReference type="Proteomes" id="UP000005566">
    <property type="component" value="Unassembled WGS sequence"/>
</dbReference>
<accession>H7FLL8</accession>
<dbReference type="InterPro" id="IPR018496">
    <property type="entry name" value="PsdUridine_synth_RsuA/RluB_CS"/>
</dbReference>
<dbReference type="InterPro" id="IPR006145">
    <property type="entry name" value="PsdUridine_synth_RsuA/RluA"/>
</dbReference>
<comment type="similarity">
    <text evidence="1 3">Belongs to the pseudouridine synthase RsuA family.</text>
</comment>
<keyword evidence="5" id="KW-0456">Lyase</keyword>
<dbReference type="InterPro" id="IPR000748">
    <property type="entry name" value="PsdUridine_synth_RsuA/RluB/E/F"/>
</dbReference>